<gene>
    <name evidence="2" type="ORF">CRH09_01440</name>
</gene>
<protein>
    <submittedName>
        <fullName evidence="2">Uncharacterized protein</fullName>
    </submittedName>
</protein>
<evidence type="ECO:0000313" key="3">
    <source>
        <dbReference type="Proteomes" id="UP000221961"/>
    </source>
</evidence>
<dbReference type="Proteomes" id="UP000221961">
    <property type="component" value="Chromosome"/>
</dbReference>
<proteinExistence type="predicted"/>
<dbReference type="AlphaFoldDB" id="A0A291RCN8"/>
<accession>A0A291RCN8</accession>
<dbReference type="KEGG" id="ntp:CRH09_01440"/>
<feature type="region of interest" description="Disordered" evidence="1">
    <location>
        <begin position="67"/>
        <end position="91"/>
    </location>
</feature>
<organism evidence="2 3">
    <name type="scientific">Nocardia terpenica</name>
    <dbReference type="NCBI Taxonomy" id="455432"/>
    <lineage>
        <taxon>Bacteria</taxon>
        <taxon>Bacillati</taxon>
        <taxon>Actinomycetota</taxon>
        <taxon>Actinomycetes</taxon>
        <taxon>Mycobacteriales</taxon>
        <taxon>Nocardiaceae</taxon>
        <taxon>Nocardia</taxon>
    </lineage>
</organism>
<evidence type="ECO:0000256" key="1">
    <source>
        <dbReference type="SAM" id="MobiDB-lite"/>
    </source>
</evidence>
<reference evidence="2 3" key="1">
    <citation type="submission" date="2017-10" db="EMBL/GenBank/DDBJ databases">
        <title>Comparative genomics between pathogenic Norcardia.</title>
        <authorList>
            <person name="Zeng L."/>
        </authorList>
    </citation>
    <scope>NUCLEOTIDE SEQUENCE [LARGE SCALE GENOMIC DNA]</scope>
    <source>
        <strain evidence="2 3">NC_YFY_NT001</strain>
    </source>
</reference>
<name>A0A291RCN8_9NOCA</name>
<evidence type="ECO:0000313" key="2">
    <source>
        <dbReference type="EMBL" id="ATL65088.1"/>
    </source>
</evidence>
<sequence length="91" mass="9218">MSRLPISRGDGTVGEARVAAQVRAAIQVIGGPLVMLEAAAATLESGSGAEWFGAQKWQSGMVETTTLSRHEPGGGGAAVADGAGLRDWRVG</sequence>
<dbReference type="EMBL" id="CP023778">
    <property type="protein sequence ID" value="ATL65088.1"/>
    <property type="molecule type" value="Genomic_DNA"/>
</dbReference>